<dbReference type="OrthoDB" id="508139at2759"/>
<evidence type="ECO:0000256" key="1">
    <source>
        <dbReference type="SAM" id="MobiDB-lite"/>
    </source>
</evidence>
<name>M7SQ74_EUTLA</name>
<reference evidence="3" key="1">
    <citation type="journal article" date="2013" name="Genome Announc.">
        <title>Draft genome sequence of the grapevine dieback fungus Eutypa lata UCR-EL1.</title>
        <authorList>
            <person name="Blanco-Ulate B."/>
            <person name="Rolshausen P.E."/>
            <person name="Cantu D."/>
        </authorList>
    </citation>
    <scope>NUCLEOTIDE SEQUENCE [LARGE SCALE GENOMIC DNA]</scope>
    <source>
        <strain evidence="3">UCR-EL1</strain>
    </source>
</reference>
<dbReference type="AlphaFoldDB" id="M7SQ74"/>
<protein>
    <submittedName>
        <fullName evidence="2">Putative ankyrin repeat family protein</fullName>
    </submittedName>
</protein>
<proteinExistence type="predicted"/>
<dbReference type="Gene3D" id="3.40.630.30">
    <property type="match status" value="1"/>
</dbReference>
<evidence type="ECO:0000313" key="2">
    <source>
        <dbReference type="EMBL" id="EMR68599.1"/>
    </source>
</evidence>
<dbReference type="KEGG" id="ela:UCREL1_4385"/>
<dbReference type="InterPro" id="IPR016181">
    <property type="entry name" value="Acyl_CoA_acyltransferase"/>
</dbReference>
<dbReference type="Proteomes" id="UP000012174">
    <property type="component" value="Unassembled WGS sequence"/>
</dbReference>
<dbReference type="eggNOG" id="ENOG502SDUB">
    <property type="taxonomic scope" value="Eukaryota"/>
</dbReference>
<evidence type="ECO:0000313" key="3">
    <source>
        <dbReference type="Proteomes" id="UP000012174"/>
    </source>
</evidence>
<organism evidence="2 3">
    <name type="scientific">Eutypa lata (strain UCR-EL1)</name>
    <name type="common">Grapevine dieback disease fungus</name>
    <name type="synonym">Eutypa armeniacae</name>
    <dbReference type="NCBI Taxonomy" id="1287681"/>
    <lineage>
        <taxon>Eukaryota</taxon>
        <taxon>Fungi</taxon>
        <taxon>Dikarya</taxon>
        <taxon>Ascomycota</taxon>
        <taxon>Pezizomycotina</taxon>
        <taxon>Sordariomycetes</taxon>
        <taxon>Xylariomycetidae</taxon>
        <taxon>Xylariales</taxon>
        <taxon>Diatrypaceae</taxon>
        <taxon>Eutypa</taxon>
    </lineage>
</organism>
<dbReference type="EMBL" id="KB706206">
    <property type="protein sequence ID" value="EMR68599.1"/>
    <property type="molecule type" value="Genomic_DNA"/>
</dbReference>
<gene>
    <name evidence="2" type="ORF">UCREL1_4385</name>
</gene>
<feature type="compositionally biased region" description="Acidic residues" evidence="1">
    <location>
        <begin position="12"/>
        <end position="57"/>
    </location>
</feature>
<dbReference type="SUPFAM" id="SSF55729">
    <property type="entry name" value="Acyl-CoA N-acyltransferases (Nat)"/>
    <property type="match status" value="1"/>
</dbReference>
<dbReference type="OMA" id="PECRNDH"/>
<accession>M7SQ74</accession>
<feature type="region of interest" description="Disordered" evidence="1">
    <location>
        <begin position="1"/>
        <end position="63"/>
    </location>
</feature>
<keyword evidence="3" id="KW-1185">Reference proteome</keyword>
<sequence>MLIEKGENVTFSEEEDEQDSPISSEEEYEDYNIEEDEDYNIEEGSDDEESIDSEEREVEQNEHSLDGRKVTFKIFLANNEDGVLTRWIQGVCVHCSYEGQVIGQGSGWYVQRDRIRDSFWRDMDGPSQGLSDAAFDLFDRYGRLRKELKDHPVRKGTGVWGSELDLKSFFVIEELLVDKQWRRKAIGTMIATYLIEKSRARSRRPEFSLVAPGWLTRDIESEVTGKTKEEEREIRARARASAVSFWRSLGFRRIGASDHFGLAKSPNHPARAILPTDDFDPAAAEPDVDEGLEHESYADFGALDGNRKSWRLRLLKDRLPLHHAAITLPDSECVEFFRAWKTAEKSADEWTKLDRHSKNVLHIAACELKAQTVRWLIDDSGEGQILSLARNVEGYTPLEELESNLETKRTGRDRRVMALETSDNFNGFAPEAISCLAALRGLGNPSQVQYAQLKFGCTCGSCIDGFLSPRMRFALLCRAELTYDMLNEYVEDGGTWLLMHGDLITHVAPNIQRNFATNKSYRQGFANIFDHVATTLRNNKSPTVLNVLDTGMSAGEWTPHTKNFLQRGGEPESVLRVLFEHVPDQDEWAGDGEHMEVFRDDIEALPECRNDHEFVFMALACGIPNLRC</sequence>
<dbReference type="HOGENOM" id="CLU_012166_1_0_1"/>